<dbReference type="EMBL" id="KB311138">
    <property type="protein sequence ID" value="ELT89878.1"/>
    <property type="molecule type" value="Genomic_DNA"/>
</dbReference>
<dbReference type="Pfam" id="PF11175">
    <property type="entry name" value="DUF2961"/>
    <property type="match status" value="1"/>
</dbReference>
<evidence type="ECO:0000313" key="3">
    <source>
        <dbReference type="Proteomes" id="UP000014760"/>
    </source>
</evidence>
<protein>
    <submittedName>
        <fullName evidence="1 2">Uncharacterized protein</fullName>
    </submittedName>
</protein>
<name>R7T8X8_CAPTE</name>
<dbReference type="InterPro" id="IPR021345">
    <property type="entry name" value="DUF2961"/>
</dbReference>
<dbReference type="Gene3D" id="2.60.120.1390">
    <property type="match status" value="1"/>
</dbReference>
<reference evidence="3" key="1">
    <citation type="submission" date="2012-12" db="EMBL/GenBank/DDBJ databases">
        <authorList>
            <person name="Hellsten U."/>
            <person name="Grimwood J."/>
            <person name="Chapman J.A."/>
            <person name="Shapiro H."/>
            <person name="Aerts A."/>
            <person name="Otillar R.P."/>
            <person name="Terry A.Y."/>
            <person name="Boore J.L."/>
            <person name="Simakov O."/>
            <person name="Marletaz F."/>
            <person name="Cho S.-J."/>
            <person name="Edsinger-Gonzales E."/>
            <person name="Havlak P."/>
            <person name="Kuo D.-H."/>
            <person name="Larsson T."/>
            <person name="Lv J."/>
            <person name="Arendt D."/>
            <person name="Savage R."/>
            <person name="Osoegawa K."/>
            <person name="de Jong P."/>
            <person name="Lindberg D.R."/>
            <person name="Seaver E.C."/>
            <person name="Weisblat D.A."/>
            <person name="Putnam N.H."/>
            <person name="Grigoriev I.V."/>
            <person name="Rokhsar D.S."/>
        </authorList>
    </citation>
    <scope>NUCLEOTIDE SEQUENCE</scope>
    <source>
        <strain evidence="3">I ESC-2004</strain>
    </source>
</reference>
<reference evidence="1 3" key="2">
    <citation type="journal article" date="2013" name="Nature">
        <title>Insights into bilaterian evolution from three spiralian genomes.</title>
        <authorList>
            <person name="Simakov O."/>
            <person name="Marletaz F."/>
            <person name="Cho S.J."/>
            <person name="Edsinger-Gonzales E."/>
            <person name="Havlak P."/>
            <person name="Hellsten U."/>
            <person name="Kuo D.H."/>
            <person name="Larsson T."/>
            <person name="Lv J."/>
            <person name="Arendt D."/>
            <person name="Savage R."/>
            <person name="Osoegawa K."/>
            <person name="de Jong P."/>
            <person name="Grimwood J."/>
            <person name="Chapman J.A."/>
            <person name="Shapiro H."/>
            <person name="Aerts A."/>
            <person name="Otillar R.P."/>
            <person name="Terry A.Y."/>
            <person name="Boore J.L."/>
            <person name="Grigoriev I.V."/>
            <person name="Lindberg D.R."/>
            <person name="Seaver E.C."/>
            <person name="Weisblat D.A."/>
            <person name="Putnam N.H."/>
            <person name="Rokhsar D.S."/>
        </authorList>
    </citation>
    <scope>NUCLEOTIDE SEQUENCE</scope>
    <source>
        <strain evidence="1 3">I ESC-2004</strain>
    </source>
</reference>
<dbReference type="EMBL" id="AMQN01003191">
    <property type="status" value="NOT_ANNOTATED_CDS"/>
    <property type="molecule type" value="Genomic_DNA"/>
</dbReference>
<dbReference type="Proteomes" id="UP000014760">
    <property type="component" value="Unassembled WGS sequence"/>
</dbReference>
<accession>R7T8X8</accession>
<dbReference type="OrthoDB" id="6279361at2759"/>
<gene>
    <name evidence="1" type="ORF">CAPTEDRAFT_200569</name>
</gene>
<organism evidence="1">
    <name type="scientific">Capitella teleta</name>
    <name type="common">Polychaete worm</name>
    <dbReference type="NCBI Taxonomy" id="283909"/>
    <lineage>
        <taxon>Eukaryota</taxon>
        <taxon>Metazoa</taxon>
        <taxon>Spiralia</taxon>
        <taxon>Lophotrochozoa</taxon>
        <taxon>Annelida</taxon>
        <taxon>Polychaeta</taxon>
        <taxon>Sedentaria</taxon>
        <taxon>Scolecida</taxon>
        <taxon>Capitellidae</taxon>
        <taxon>Capitella</taxon>
    </lineage>
</organism>
<dbReference type="HOGENOM" id="CLU_364573_0_0_1"/>
<evidence type="ECO:0000313" key="2">
    <source>
        <dbReference type="EnsemblMetazoa" id="CapteP200569"/>
    </source>
</evidence>
<dbReference type="OMA" id="THEDEYY"/>
<evidence type="ECO:0000313" key="1">
    <source>
        <dbReference type="EMBL" id="ELT89878.1"/>
    </source>
</evidence>
<proteinExistence type="predicted"/>
<dbReference type="EnsemblMetazoa" id="CapteT200569">
    <property type="protein sequence ID" value="CapteP200569"/>
    <property type="gene ID" value="CapteG200569"/>
</dbReference>
<dbReference type="AlphaFoldDB" id="R7T8X8"/>
<sequence>MKLKRGRLVLLVALFCSLWLLLLLYTYSFIDLSFSALISSVFHAPVIHRRIYELMTSEEFPSDTVYNPLSNIIMQPENLLHFYHLPKRKKSVSFTEITSANRDARYPLAPDFTFHIRYARNKVVLYEDTGPGCLYRLYLFPVLPTNAQELHRLKSKDLALMYLHVDIDNQAFKFTLQQLMEGKQFPFISPINTQHSMPASGMGSYTPVCYQDNIVVSYIHNGAFPDNLFNVTIDCAKKDEICPVHTYSAVSRHKFSPGTKVSSLAESHEAYSIEVRNAAQLLKHPEHNGPDYGRSCSMHCVEICRECSRTLLQLNAAGVVTALKLRVFETAHSRPLVDWNQFQLKATFDYAAVPQINVPLGTLFGASGSLNSFRGAAIGRLPKHCVYKDQHLILPKDAMTGYMYLPMPFWHHAEIIIEGDATITTSISVCYDIIVEQNHYVQKDTAYLHANKQIYENQVDGFRDILSLKESWGHIVALYVDVDNLNSLRGPGLLHRWPALEADPVLFIDGQKSATMLGTGLEDYFSYAHGFMFAENTSYAFVGNHHAAPRRKEKLTWYCYRQHVLDAIPFQNSVHFYMEGTRKENFTHLETPLNHESAHSKKKKGETLLSHMVLFYAQHVPGMLSLGKADISKVRTFPHKAMPFTVRHRRYIGASNSNDTYLCEGHSFKPGDSLEMTFDIKGDYHPLVLRRNFYMLPGDWNEEANVFVNEVYQGKWFIAMGSLCEEYSLRHDDLFIANQGFVTQILVRIEPLSAWRDCGYELFGIV</sequence>
<keyword evidence="3" id="KW-1185">Reference proteome</keyword>
<reference evidence="2" key="3">
    <citation type="submission" date="2015-06" db="UniProtKB">
        <authorList>
            <consortium name="EnsemblMetazoa"/>
        </authorList>
    </citation>
    <scope>IDENTIFICATION</scope>
</reference>